<evidence type="ECO:0000256" key="1">
    <source>
        <dbReference type="ARBA" id="ARBA00022801"/>
    </source>
</evidence>
<dbReference type="SUPFAM" id="SSF53474">
    <property type="entry name" value="alpha/beta-Hydrolases"/>
    <property type="match status" value="1"/>
</dbReference>
<dbReference type="PANTHER" id="PTHR43329">
    <property type="entry name" value="EPOXIDE HYDROLASE"/>
    <property type="match status" value="1"/>
</dbReference>
<dbReference type="PRINTS" id="PR00412">
    <property type="entry name" value="EPOXHYDRLASE"/>
</dbReference>
<name>A0ABU5AKF8_9HYPH</name>
<gene>
    <name evidence="3" type="ORF">RFM23_09035</name>
</gene>
<reference evidence="3 4" key="1">
    <citation type="submission" date="2023-08" db="EMBL/GenBank/DDBJ databases">
        <title>Implementing the SeqCode for naming new Mesorhizobium species isolated from Vachellia karroo root nodules.</title>
        <authorList>
            <person name="Van Lill M."/>
        </authorList>
    </citation>
    <scope>NUCLEOTIDE SEQUENCE [LARGE SCALE GENOMIC DNA]</scope>
    <source>
        <strain evidence="3 4">VK4B</strain>
    </source>
</reference>
<accession>A0ABU5AKF8</accession>
<evidence type="ECO:0000313" key="3">
    <source>
        <dbReference type="EMBL" id="MDX8537764.1"/>
    </source>
</evidence>
<evidence type="ECO:0000313" key="4">
    <source>
        <dbReference type="Proteomes" id="UP001276564"/>
    </source>
</evidence>
<organism evidence="3 4">
    <name type="scientific">Mesorhizobium abyssinicae</name>
    <dbReference type="NCBI Taxonomy" id="1209958"/>
    <lineage>
        <taxon>Bacteria</taxon>
        <taxon>Pseudomonadati</taxon>
        <taxon>Pseudomonadota</taxon>
        <taxon>Alphaproteobacteria</taxon>
        <taxon>Hyphomicrobiales</taxon>
        <taxon>Phyllobacteriaceae</taxon>
        <taxon>Mesorhizobium</taxon>
    </lineage>
</organism>
<comment type="caution">
    <text evidence="3">The sequence shown here is derived from an EMBL/GenBank/DDBJ whole genome shotgun (WGS) entry which is preliminary data.</text>
</comment>
<dbReference type="Gene3D" id="3.40.50.1820">
    <property type="entry name" value="alpha/beta hydrolase"/>
    <property type="match status" value="1"/>
</dbReference>
<dbReference type="PRINTS" id="PR00111">
    <property type="entry name" value="ABHYDROLASE"/>
</dbReference>
<keyword evidence="4" id="KW-1185">Reference proteome</keyword>
<dbReference type="InterPro" id="IPR000639">
    <property type="entry name" value="Epox_hydrolase-like"/>
</dbReference>
<dbReference type="InterPro" id="IPR029058">
    <property type="entry name" value="AB_hydrolase_fold"/>
</dbReference>
<feature type="domain" description="AB hydrolase-1" evidence="2">
    <location>
        <begin position="33"/>
        <end position="147"/>
    </location>
</feature>
<dbReference type="InterPro" id="IPR000073">
    <property type="entry name" value="AB_hydrolase_1"/>
</dbReference>
<keyword evidence="1 3" id="KW-0378">Hydrolase</keyword>
<dbReference type="Proteomes" id="UP001276564">
    <property type="component" value="Unassembled WGS sequence"/>
</dbReference>
<dbReference type="EMBL" id="JAVIIP010000004">
    <property type="protein sequence ID" value="MDX8537764.1"/>
    <property type="molecule type" value="Genomic_DNA"/>
</dbReference>
<dbReference type="Pfam" id="PF00561">
    <property type="entry name" value="Abhydrolase_1"/>
    <property type="match status" value="1"/>
</dbReference>
<protein>
    <submittedName>
        <fullName evidence="3">Alpha/beta hydrolase</fullName>
    </submittedName>
</protein>
<sequence length="304" mass="33367">MMKDTTEIPGFTSRVVEGERGAIFVYEGGDGFPVLLLHGFPETNLMWREIAPLLAGEYKVIAADLPGYGRSNCPDERLRDAMSKREIATTLVEAMRSAGHDRFAIVGHDRGGRVAYRAALDHPACVSHVAVLDVVPTFDVWDRADARLALAFWPFSLLAQPSPLPERLIFSAPDAVVDNALGEWGTPRDVFPDWVRETYVAALSDPGHIHAICEEYRAAASIDRENDAADLGAGRRINCPLLALWSESGALASWYDDAGGPLALWRRWAVDVQGRPMTGGHFFPEEHPAITAGVITDFLKSRMS</sequence>
<evidence type="ECO:0000259" key="2">
    <source>
        <dbReference type="Pfam" id="PF00561"/>
    </source>
</evidence>
<dbReference type="GO" id="GO:0016787">
    <property type="term" value="F:hydrolase activity"/>
    <property type="evidence" value="ECO:0007669"/>
    <property type="project" value="UniProtKB-KW"/>
</dbReference>
<proteinExistence type="predicted"/>